<comment type="caution">
    <text evidence="1">The sequence shown here is derived from an EMBL/GenBank/DDBJ whole genome shotgun (WGS) entry which is preliminary data.</text>
</comment>
<protein>
    <submittedName>
        <fullName evidence="1">Uncharacterized protein</fullName>
    </submittedName>
</protein>
<evidence type="ECO:0000313" key="1">
    <source>
        <dbReference type="EMBL" id="KAK8508091.1"/>
    </source>
</evidence>
<dbReference type="EMBL" id="JBBPBM010000104">
    <property type="protein sequence ID" value="KAK8508091.1"/>
    <property type="molecule type" value="Genomic_DNA"/>
</dbReference>
<proteinExistence type="predicted"/>
<dbReference type="PANTHER" id="PTHR33133:SF7">
    <property type="entry name" value="F26K24.10 PROTEIN-RELATED"/>
    <property type="match status" value="1"/>
</dbReference>
<organism evidence="1 2">
    <name type="scientific">Hibiscus sabdariffa</name>
    <name type="common">roselle</name>
    <dbReference type="NCBI Taxonomy" id="183260"/>
    <lineage>
        <taxon>Eukaryota</taxon>
        <taxon>Viridiplantae</taxon>
        <taxon>Streptophyta</taxon>
        <taxon>Embryophyta</taxon>
        <taxon>Tracheophyta</taxon>
        <taxon>Spermatophyta</taxon>
        <taxon>Magnoliopsida</taxon>
        <taxon>eudicotyledons</taxon>
        <taxon>Gunneridae</taxon>
        <taxon>Pentapetalae</taxon>
        <taxon>rosids</taxon>
        <taxon>malvids</taxon>
        <taxon>Malvales</taxon>
        <taxon>Malvaceae</taxon>
        <taxon>Malvoideae</taxon>
        <taxon>Hibiscus</taxon>
    </lineage>
</organism>
<sequence>MAQPPSNIDIRAIRSECIRIIRADYRLFNALIFLFLSPISLSLTFCQVFPIKTLIPNLLYTLTISVLSLFAAGSVTHSVFHGFHGRPVKLSSATKAALTSFFPLLSTWLVTQLIISGIGLTLGLVLFSLFEATQLLGVVYVTILVSIVVYSQVNWIFAYVIVVVESSWGLEPLKRSQNLVKGMKGVAFKIVLVLSIFCWFGTWSSMLRLVDSDGIWTSLIRTVTLPASSYYMVFVFFNLSVNAVFYMYSKALHEGSPESM</sequence>
<gene>
    <name evidence="1" type="ORF">V6N12_025194</name>
</gene>
<name>A0ABR2BM27_9ROSI</name>
<dbReference type="PANTHER" id="PTHR33133">
    <property type="entry name" value="OS08G0107100 PROTEIN-RELATED"/>
    <property type="match status" value="1"/>
</dbReference>
<reference evidence="1 2" key="1">
    <citation type="journal article" date="2024" name="G3 (Bethesda)">
        <title>Genome assembly of Hibiscus sabdariffa L. provides insights into metabolisms of medicinal natural products.</title>
        <authorList>
            <person name="Kim T."/>
        </authorList>
    </citation>
    <scope>NUCLEOTIDE SEQUENCE [LARGE SCALE GENOMIC DNA]</scope>
    <source>
        <strain evidence="1">TK-2024</strain>
        <tissue evidence="1">Old leaves</tissue>
    </source>
</reference>
<accession>A0ABR2BM27</accession>
<keyword evidence="2" id="KW-1185">Reference proteome</keyword>
<dbReference type="Proteomes" id="UP001472677">
    <property type="component" value="Unassembled WGS sequence"/>
</dbReference>
<evidence type="ECO:0000313" key="2">
    <source>
        <dbReference type="Proteomes" id="UP001472677"/>
    </source>
</evidence>